<dbReference type="InterPro" id="IPR052973">
    <property type="entry name" value="Fungal_sec-metab_reg_TF"/>
</dbReference>
<protein>
    <submittedName>
        <fullName evidence="1">Uncharacterized protein</fullName>
    </submittedName>
</protein>
<accession>A0AAN6SL00</accession>
<evidence type="ECO:0000313" key="2">
    <source>
        <dbReference type="Proteomes" id="UP001303115"/>
    </source>
</evidence>
<comment type="caution">
    <text evidence="1">The sequence shown here is derived from an EMBL/GenBank/DDBJ whole genome shotgun (WGS) entry which is preliminary data.</text>
</comment>
<name>A0AAN6SL00_9PEZI</name>
<dbReference type="Proteomes" id="UP001303115">
    <property type="component" value="Unassembled WGS sequence"/>
</dbReference>
<sequence>QSDLVAAALMFWSVTRMIERWWLICGPDMLGMPPMEDNFGPCRRNPFIKAAPVTPFMDTQLDEMTIRDVLVPIKNKLLRLLKERMLARKREDWYEIYLVSFIILHNSERVLSHIMDFARRFGVNPEPRSNHESPLSHAYYQVCKTVLVYFHFASGGAAPLSLDWTGTGQGSPSMTEHQIAYLRDIKDEVRRQDAQLRDLQSVSMYDTEMYWCHQMLFPGWKADVPHSGKLLEFTEKDFLVT</sequence>
<keyword evidence="2" id="KW-1185">Reference proteome</keyword>
<dbReference type="EMBL" id="MU854959">
    <property type="protein sequence ID" value="KAK4031228.1"/>
    <property type="molecule type" value="Genomic_DNA"/>
</dbReference>
<dbReference type="AlphaFoldDB" id="A0AAN6SL00"/>
<reference evidence="2" key="1">
    <citation type="journal article" date="2023" name="Mol. Phylogenet. Evol.">
        <title>Genome-scale phylogeny and comparative genomics of the fungal order Sordariales.</title>
        <authorList>
            <person name="Hensen N."/>
            <person name="Bonometti L."/>
            <person name="Westerberg I."/>
            <person name="Brannstrom I.O."/>
            <person name="Guillou S."/>
            <person name="Cros-Aarteil S."/>
            <person name="Calhoun S."/>
            <person name="Haridas S."/>
            <person name="Kuo A."/>
            <person name="Mondo S."/>
            <person name="Pangilinan J."/>
            <person name="Riley R."/>
            <person name="LaButti K."/>
            <person name="Andreopoulos B."/>
            <person name="Lipzen A."/>
            <person name="Chen C."/>
            <person name="Yan M."/>
            <person name="Daum C."/>
            <person name="Ng V."/>
            <person name="Clum A."/>
            <person name="Steindorff A."/>
            <person name="Ohm R.A."/>
            <person name="Martin F."/>
            <person name="Silar P."/>
            <person name="Natvig D.O."/>
            <person name="Lalanne C."/>
            <person name="Gautier V."/>
            <person name="Ament-Velasquez S.L."/>
            <person name="Kruys A."/>
            <person name="Hutchinson M.I."/>
            <person name="Powell A.J."/>
            <person name="Barry K."/>
            <person name="Miller A.N."/>
            <person name="Grigoriev I.V."/>
            <person name="Debuchy R."/>
            <person name="Gladieux P."/>
            <person name="Hiltunen Thoren M."/>
            <person name="Johannesson H."/>
        </authorList>
    </citation>
    <scope>NUCLEOTIDE SEQUENCE [LARGE SCALE GENOMIC DNA]</scope>
    <source>
        <strain evidence="2">CBS 284.82</strain>
    </source>
</reference>
<dbReference type="PANTHER" id="PTHR35392">
    <property type="entry name" value="ZN(II)2CYS6 TRANSCRIPTION FACTOR (EUROFUNG)-RELATED-RELATED"/>
    <property type="match status" value="1"/>
</dbReference>
<dbReference type="PANTHER" id="PTHR35392:SF3">
    <property type="entry name" value="ZN(2)-C6 FUNGAL-TYPE DOMAIN-CONTAINING PROTEIN"/>
    <property type="match status" value="1"/>
</dbReference>
<evidence type="ECO:0000313" key="1">
    <source>
        <dbReference type="EMBL" id="KAK4031228.1"/>
    </source>
</evidence>
<proteinExistence type="predicted"/>
<gene>
    <name evidence="1" type="ORF">C8A01DRAFT_21524</name>
</gene>
<organism evidence="1 2">
    <name type="scientific">Parachaetomium inaequale</name>
    <dbReference type="NCBI Taxonomy" id="2588326"/>
    <lineage>
        <taxon>Eukaryota</taxon>
        <taxon>Fungi</taxon>
        <taxon>Dikarya</taxon>
        <taxon>Ascomycota</taxon>
        <taxon>Pezizomycotina</taxon>
        <taxon>Sordariomycetes</taxon>
        <taxon>Sordariomycetidae</taxon>
        <taxon>Sordariales</taxon>
        <taxon>Chaetomiaceae</taxon>
        <taxon>Parachaetomium</taxon>
    </lineage>
</organism>
<feature type="non-terminal residue" evidence="1">
    <location>
        <position position="1"/>
    </location>
</feature>